<dbReference type="AlphaFoldDB" id="A0A3D2SH23"/>
<keyword evidence="1" id="KW-0472">Membrane</keyword>
<evidence type="ECO:0000313" key="3">
    <source>
        <dbReference type="Proteomes" id="UP000263098"/>
    </source>
</evidence>
<protein>
    <submittedName>
        <fullName evidence="2">Uncharacterized protein</fullName>
    </submittedName>
</protein>
<accession>A0A3D2SH23</accession>
<keyword evidence="1" id="KW-1133">Transmembrane helix</keyword>
<feature type="transmembrane region" description="Helical" evidence="1">
    <location>
        <begin position="103"/>
        <end position="125"/>
    </location>
</feature>
<dbReference type="EMBL" id="DPVG01000194">
    <property type="protein sequence ID" value="HCK24206.1"/>
    <property type="molecule type" value="Genomic_DNA"/>
</dbReference>
<keyword evidence="1" id="KW-0812">Transmembrane</keyword>
<feature type="transmembrane region" description="Helical" evidence="1">
    <location>
        <begin position="12"/>
        <end position="33"/>
    </location>
</feature>
<name>A0A3D2SH23_9BACE</name>
<reference evidence="2 3" key="1">
    <citation type="journal article" date="2018" name="Nat. Biotechnol.">
        <title>A standardized bacterial taxonomy based on genome phylogeny substantially revises the tree of life.</title>
        <authorList>
            <person name="Parks D.H."/>
            <person name="Chuvochina M."/>
            <person name="Waite D.W."/>
            <person name="Rinke C."/>
            <person name="Skarshewski A."/>
            <person name="Chaumeil P.A."/>
            <person name="Hugenholtz P."/>
        </authorList>
    </citation>
    <scope>NUCLEOTIDE SEQUENCE [LARGE SCALE GENOMIC DNA]</scope>
    <source>
        <strain evidence="2">UBA9667</strain>
    </source>
</reference>
<organism evidence="2 3">
    <name type="scientific">Bacteroides graminisolvens</name>
    <dbReference type="NCBI Taxonomy" id="477666"/>
    <lineage>
        <taxon>Bacteria</taxon>
        <taxon>Pseudomonadati</taxon>
        <taxon>Bacteroidota</taxon>
        <taxon>Bacteroidia</taxon>
        <taxon>Bacteroidales</taxon>
        <taxon>Bacteroidaceae</taxon>
        <taxon>Bacteroides</taxon>
    </lineage>
</organism>
<feature type="transmembrane region" description="Helical" evidence="1">
    <location>
        <begin position="71"/>
        <end position="97"/>
    </location>
</feature>
<evidence type="ECO:0000313" key="2">
    <source>
        <dbReference type="EMBL" id="HCK24206.1"/>
    </source>
</evidence>
<sequence length="139" mass="16582">MSISKTKLNYLSALASVTCITAALGALVFYFLLPEHYFNWYPFIPIYFFVLGVFSIYMFDACRKHMPQKLVLFHLALKIIRMIFSVFILVLYCLAVRDHIREFMVTFIIFYLVNLVFESWFFLAFECNRKRKKENEKIA</sequence>
<evidence type="ECO:0000256" key="1">
    <source>
        <dbReference type="SAM" id="Phobius"/>
    </source>
</evidence>
<dbReference type="Proteomes" id="UP000263098">
    <property type="component" value="Unassembled WGS sequence"/>
</dbReference>
<gene>
    <name evidence="2" type="ORF">DHW31_05355</name>
</gene>
<comment type="caution">
    <text evidence="2">The sequence shown here is derived from an EMBL/GenBank/DDBJ whole genome shotgun (WGS) entry which is preliminary data.</text>
</comment>
<feature type="transmembrane region" description="Helical" evidence="1">
    <location>
        <begin position="39"/>
        <end position="59"/>
    </location>
</feature>
<dbReference type="RefSeq" id="WP_277638214.1">
    <property type="nucleotide sequence ID" value="NZ_JAJUIH010000001.1"/>
</dbReference>
<proteinExistence type="predicted"/>